<name>A0AAD9CU11_PAPLA</name>
<keyword evidence="3" id="KW-0378">Hydrolase</keyword>
<dbReference type="InterPro" id="IPR013830">
    <property type="entry name" value="SGNH_hydro"/>
</dbReference>
<dbReference type="Proteomes" id="UP001182556">
    <property type="component" value="Unassembled WGS sequence"/>
</dbReference>
<proteinExistence type="predicted"/>
<feature type="domain" description="SGNH hydrolase-type esterase" evidence="2">
    <location>
        <begin position="211"/>
        <end position="406"/>
    </location>
</feature>
<dbReference type="SUPFAM" id="SSF52266">
    <property type="entry name" value="SGNH hydrolase"/>
    <property type="match status" value="1"/>
</dbReference>
<sequence>MRVLLTLILALGWAQASTCLGGKQKQWVDLWTAMPQLTEPANLPMAPYNGTLGVFGNATIRQTFKLTLGTDTIRFRVTNQFGATPLEVTGMTVAYPSDRGVAGTSTIDEGSVRSVTFSGGQGIVVPTSALATSDPVSFNVQAGDIVTVSLYLANGQDGFAITSHPGSRVTSWIGDGDQSYAGNVTGQSLAHWYYLSAIEGYTTGACAFAIVGDSITDGRGSETDKNNRWPDELYARMQGDAFAKDVSPVNQAAGGNRILQDGLGPNAWSRIGRDVLAHPSTRYAMIFEGVNDIGTADNTTEAQDDVYNRLLVAYDQIITQVHSFRIPIFAATITPFSAPNSTIQPYSDPLREQTRQRINHWLLTSGKFDHVVDFAAAVEDPDQPDRLAPAYNSGDFLHLNPAGYRRMAEVFDLGVFERFAVGVDS</sequence>
<accession>A0AAD9CU11</accession>
<dbReference type="AlphaFoldDB" id="A0AAD9CU11"/>
<evidence type="ECO:0000313" key="3">
    <source>
        <dbReference type="EMBL" id="KAK1921500.1"/>
    </source>
</evidence>
<comment type="caution">
    <text evidence="3">The sequence shown here is derived from an EMBL/GenBank/DDBJ whole genome shotgun (WGS) entry which is preliminary data.</text>
</comment>
<dbReference type="PANTHER" id="PTHR43784:SF3">
    <property type="entry name" value="GDSL FAMILY LIPASE"/>
    <property type="match status" value="1"/>
</dbReference>
<organism evidence="3 4">
    <name type="scientific">Papiliotrema laurentii</name>
    <name type="common">Cryptococcus laurentii</name>
    <dbReference type="NCBI Taxonomy" id="5418"/>
    <lineage>
        <taxon>Eukaryota</taxon>
        <taxon>Fungi</taxon>
        <taxon>Dikarya</taxon>
        <taxon>Basidiomycota</taxon>
        <taxon>Agaricomycotina</taxon>
        <taxon>Tremellomycetes</taxon>
        <taxon>Tremellales</taxon>
        <taxon>Rhynchogastremaceae</taxon>
        <taxon>Papiliotrema</taxon>
    </lineage>
</organism>
<dbReference type="Gene3D" id="3.40.50.1110">
    <property type="entry name" value="SGNH hydrolase"/>
    <property type="match status" value="1"/>
</dbReference>
<evidence type="ECO:0000313" key="4">
    <source>
        <dbReference type="Proteomes" id="UP001182556"/>
    </source>
</evidence>
<keyword evidence="4" id="KW-1185">Reference proteome</keyword>
<keyword evidence="1" id="KW-0732">Signal</keyword>
<feature type="signal peptide" evidence="1">
    <location>
        <begin position="1"/>
        <end position="16"/>
    </location>
</feature>
<dbReference type="GO" id="GO:0016787">
    <property type="term" value="F:hydrolase activity"/>
    <property type="evidence" value="ECO:0007669"/>
    <property type="project" value="UniProtKB-KW"/>
</dbReference>
<dbReference type="CDD" id="cd01830">
    <property type="entry name" value="XynE_like"/>
    <property type="match status" value="1"/>
</dbReference>
<dbReference type="EMBL" id="JAODAN010000010">
    <property type="protein sequence ID" value="KAK1921500.1"/>
    <property type="molecule type" value="Genomic_DNA"/>
</dbReference>
<evidence type="ECO:0000256" key="1">
    <source>
        <dbReference type="SAM" id="SignalP"/>
    </source>
</evidence>
<gene>
    <name evidence="3" type="ORF">DB88DRAFT_506382</name>
</gene>
<evidence type="ECO:0000259" key="2">
    <source>
        <dbReference type="Pfam" id="PF13472"/>
    </source>
</evidence>
<protein>
    <submittedName>
        <fullName evidence="3">SGNH hydrolase-type esterase domain-containing protein</fullName>
    </submittedName>
</protein>
<reference evidence="3" key="1">
    <citation type="submission" date="2023-02" db="EMBL/GenBank/DDBJ databases">
        <title>Identification and recombinant expression of a fungal hydrolase from Papiliotrema laurentii that hydrolyzes apple cutin and clears colloidal polyester polyurethane.</title>
        <authorList>
            <consortium name="DOE Joint Genome Institute"/>
            <person name="Roman V.A."/>
            <person name="Bojanowski C."/>
            <person name="Crable B.R."/>
            <person name="Wagner D.N."/>
            <person name="Hung C.S."/>
            <person name="Nadeau L.J."/>
            <person name="Schratz L."/>
            <person name="Haridas S."/>
            <person name="Pangilinan J."/>
            <person name="Lipzen A."/>
            <person name="Na H."/>
            <person name="Yan M."/>
            <person name="Ng V."/>
            <person name="Grigoriev I.V."/>
            <person name="Spatafora J.W."/>
            <person name="Barlow D."/>
            <person name="Biffinger J."/>
            <person name="Kelley-Loughnane N."/>
            <person name="Varaljay V.A."/>
            <person name="Crookes-Goodson W.J."/>
        </authorList>
    </citation>
    <scope>NUCLEOTIDE SEQUENCE</scope>
    <source>
        <strain evidence="3">5307AH</strain>
    </source>
</reference>
<dbReference type="InterPro" id="IPR053140">
    <property type="entry name" value="GDSL_Rv0518-like"/>
</dbReference>
<feature type="chain" id="PRO_5042182748" evidence="1">
    <location>
        <begin position="17"/>
        <end position="425"/>
    </location>
</feature>
<dbReference type="InterPro" id="IPR036514">
    <property type="entry name" value="SGNH_hydro_sf"/>
</dbReference>
<dbReference type="PANTHER" id="PTHR43784">
    <property type="entry name" value="GDSL-LIKE LIPASE/ACYLHYDROLASE, PUTATIVE (AFU_ORTHOLOGUE AFUA_2G00820)-RELATED"/>
    <property type="match status" value="1"/>
</dbReference>
<dbReference type="Pfam" id="PF13472">
    <property type="entry name" value="Lipase_GDSL_2"/>
    <property type="match status" value="1"/>
</dbReference>